<keyword evidence="9" id="KW-1185">Reference proteome</keyword>
<evidence type="ECO:0000256" key="3">
    <source>
        <dbReference type="ARBA" id="ARBA00022692"/>
    </source>
</evidence>
<gene>
    <name evidence="8" type="ORF">GCM10010946_07100</name>
</gene>
<dbReference type="PANTHER" id="PTHR36115:SF10">
    <property type="entry name" value="RDD DOMAIN-CONTAINING PROTEIN"/>
    <property type="match status" value="1"/>
</dbReference>
<dbReference type="EMBL" id="BMYU01000001">
    <property type="protein sequence ID" value="GGX32462.1"/>
    <property type="molecule type" value="Genomic_DNA"/>
</dbReference>
<feature type="transmembrane region" description="Helical" evidence="6">
    <location>
        <begin position="81"/>
        <end position="102"/>
    </location>
</feature>
<protein>
    <submittedName>
        <fullName evidence="8">RDD family protein</fullName>
    </submittedName>
</protein>
<accession>A0ABQ2XTX6</accession>
<keyword evidence="4 6" id="KW-1133">Transmembrane helix</keyword>
<keyword evidence="2" id="KW-1003">Cell membrane</keyword>
<feature type="transmembrane region" description="Helical" evidence="6">
    <location>
        <begin position="108"/>
        <end position="125"/>
    </location>
</feature>
<evidence type="ECO:0000256" key="2">
    <source>
        <dbReference type="ARBA" id="ARBA00022475"/>
    </source>
</evidence>
<feature type="transmembrane region" description="Helical" evidence="6">
    <location>
        <begin position="33"/>
        <end position="51"/>
    </location>
</feature>
<evidence type="ECO:0000256" key="6">
    <source>
        <dbReference type="SAM" id="Phobius"/>
    </source>
</evidence>
<dbReference type="Proteomes" id="UP000653343">
    <property type="component" value="Unassembled WGS sequence"/>
</dbReference>
<organism evidence="8 9">
    <name type="scientific">Undibacterium squillarum</name>
    <dbReference type="NCBI Taxonomy" id="1131567"/>
    <lineage>
        <taxon>Bacteria</taxon>
        <taxon>Pseudomonadati</taxon>
        <taxon>Pseudomonadota</taxon>
        <taxon>Betaproteobacteria</taxon>
        <taxon>Burkholderiales</taxon>
        <taxon>Oxalobacteraceae</taxon>
        <taxon>Undibacterium</taxon>
    </lineage>
</organism>
<dbReference type="PANTHER" id="PTHR36115">
    <property type="entry name" value="PROLINE-RICH ANTIGEN HOMOLOG-RELATED"/>
    <property type="match status" value="1"/>
</dbReference>
<sequence>MLYEGMLLFGLVFITGFLFDVLTQSRHALLHRHTRQGFLFLVIGIYFVYCWTRSGQTLAMQTWRIRVTDLDGKPLPRIKAVVRYVLCWMWFLPAMALAFQFSLQKTETVIALFAGVAGWAMTALLDPERQFMHDKLAKTRLTELPAAAKSDHAE</sequence>
<evidence type="ECO:0000259" key="7">
    <source>
        <dbReference type="Pfam" id="PF06271"/>
    </source>
</evidence>
<keyword evidence="3 6" id="KW-0812">Transmembrane</keyword>
<proteinExistence type="predicted"/>
<dbReference type="InterPro" id="IPR051791">
    <property type="entry name" value="Pra-immunoreactive"/>
</dbReference>
<name>A0ABQ2XTX6_9BURK</name>
<keyword evidence="5 6" id="KW-0472">Membrane</keyword>
<feature type="domain" description="RDD" evidence="7">
    <location>
        <begin position="3"/>
        <end position="138"/>
    </location>
</feature>
<dbReference type="InterPro" id="IPR010432">
    <property type="entry name" value="RDD"/>
</dbReference>
<comment type="caution">
    <text evidence="8">The sequence shown here is derived from an EMBL/GenBank/DDBJ whole genome shotgun (WGS) entry which is preliminary data.</text>
</comment>
<evidence type="ECO:0000313" key="9">
    <source>
        <dbReference type="Proteomes" id="UP000653343"/>
    </source>
</evidence>
<evidence type="ECO:0000256" key="4">
    <source>
        <dbReference type="ARBA" id="ARBA00022989"/>
    </source>
</evidence>
<reference evidence="9" key="1">
    <citation type="journal article" date="2019" name="Int. J. Syst. Evol. Microbiol.">
        <title>The Global Catalogue of Microorganisms (GCM) 10K type strain sequencing project: providing services to taxonomists for standard genome sequencing and annotation.</title>
        <authorList>
            <consortium name="The Broad Institute Genomics Platform"/>
            <consortium name="The Broad Institute Genome Sequencing Center for Infectious Disease"/>
            <person name="Wu L."/>
            <person name="Ma J."/>
        </authorList>
    </citation>
    <scope>NUCLEOTIDE SEQUENCE [LARGE SCALE GENOMIC DNA]</scope>
    <source>
        <strain evidence="9">KCTC 23917</strain>
    </source>
</reference>
<evidence type="ECO:0000256" key="1">
    <source>
        <dbReference type="ARBA" id="ARBA00004651"/>
    </source>
</evidence>
<evidence type="ECO:0000313" key="8">
    <source>
        <dbReference type="EMBL" id="GGX32462.1"/>
    </source>
</evidence>
<comment type="subcellular location">
    <subcellularLocation>
        <location evidence="1">Cell membrane</location>
        <topology evidence="1">Multi-pass membrane protein</topology>
    </subcellularLocation>
</comment>
<dbReference type="Pfam" id="PF06271">
    <property type="entry name" value="RDD"/>
    <property type="match status" value="1"/>
</dbReference>
<evidence type="ECO:0000256" key="5">
    <source>
        <dbReference type="ARBA" id="ARBA00023136"/>
    </source>
</evidence>